<sequence>MIICNKWSSLSGVENGNVDRQCCLGRSGNLMMAAMEAAVLSKFKSVKHETVWRKERPEKIRGEKRELKVYRIYHVGMTQRQALYTFTFKGISLRSHIESNPCAKFELSEQPEFDQEIKFQPGKHTLWGPSDDFTEGQALVCRRHTVVFPPGVLDEAFKKLLQCDRRLSDVSLQPFPTHNSPLFCNQILDFSNNRSVVHGIIDKHLLPSSGSGEAIVFYHKMKGDYFRYLAEFKTDKDRKEAAEQSLKGYEA</sequence>
<evidence type="ECO:0000313" key="1">
    <source>
        <dbReference type="EMBL" id="KAI3768906.1"/>
    </source>
</evidence>
<comment type="caution">
    <text evidence="1">The sequence shown here is derived from an EMBL/GenBank/DDBJ whole genome shotgun (WGS) entry which is preliminary data.</text>
</comment>
<protein>
    <submittedName>
        <fullName evidence="1">Uncharacterized protein</fullName>
    </submittedName>
</protein>
<proteinExistence type="predicted"/>
<gene>
    <name evidence="1" type="ORF">L6452_00001</name>
</gene>
<dbReference type="EMBL" id="CM042047">
    <property type="protein sequence ID" value="KAI3768906.1"/>
    <property type="molecule type" value="Genomic_DNA"/>
</dbReference>
<evidence type="ECO:0000313" key="2">
    <source>
        <dbReference type="Proteomes" id="UP001055879"/>
    </source>
</evidence>
<accession>A0ACB9FD31</accession>
<dbReference type="Proteomes" id="UP001055879">
    <property type="component" value="Linkage Group LG01"/>
</dbReference>
<keyword evidence="2" id="KW-1185">Reference proteome</keyword>
<reference evidence="1 2" key="2">
    <citation type="journal article" date="2022" name="Mol. Ecol. Resour.">
        <title>The genomes of chicory, endive, great burdock and yacon provide insights into Asteraceae paleo-polyploidization history and plant inulin production.</title>
        <authorList>
            <person name="Fan W."/>
            <person name="Wang S."/>
            <person name="Wang H."/>
            <person name="Wang A."/>
            <person name="Jiang F."/>
            <person name="Liu H."/>
            <person name="Zhao H."/>
            <person name="Xu D."/>
            <person name="Zhang Y."/>
        </authorList>
    </citation>
    <scope>NUCLEOTIDE SEQUENCE [LARGE SCALE GENOMIC DNA]</scope>
    <source>
        <strain evidence="2">cv. Niubang</strain>
    </source>
</reference>
<name>A0ACB9FD31_ARCLA</name>
<reference evidence="2" key="1">
    <citation type="journal article" date="2022" name="Mol. Ecol. Resour.">
        <title>The genomes of chicory, endive, great burdock and yacon provide insights into Asteraceae palaeo-polyploidization history and plant inulin production.</title>
        <authorList>
            <person name="Fan W."/>
            <person name="Wang S."/>
            <person name="Wang H."/>
            <person name="Wang A."/>
            <person name="Jiang F."/>
            <person name="Liu H."/>
            <person name="Zhao H."/>
            <person name="Xu D."/>
            <person name="Zhang Y."/>
        </authorList>
    </citation>
    <scope>NUCLEOTIDE SEQUENCE [LARGE SCALE GENOMIC DNA]</scope>
    <source>
        <strain evidence="2">cv. Niubang</strain>
    </source>
</reference>
<organism evidence="1 2">
    <name type="scientific">Arctium lappa</name>
    <name type="common">Greater burdock</name>
    <name type="synonym">Lappa major</name>
    <dbReference type="NCBI Taxonomy" id="4217"/>
    <lineage>
        <taxon>Eukaryota</taxon>
        <taxon>Viridiplantae</taxon>
        <taxon>Streptophyta</taxon>
        <taxon>Embryophyta</taxon>
        <taxon>Tracheophyta</taxon>
        <taxon>Spermatophyta</taxon>
        <taxon>Magnoliopsida</taxon>
        <taxon>eudicotyledons</taxon>
        <taxon>Gunneridae</taxon>
        <taxon>Pentapetalae</taxon>
        <taxon>asterids</taxon>
        <taxon>campanulids</taxon>
        <taxon>Asterales</taxon>
        <taxon>Asteraceae</taxon>
        <taxon>Carduoideae</taxon>
        <taxon>Cardueae</taxon>
        <taxon>Arctiinae</taxon>
        <taxon>Arctium</taxon>
    </lineage>
</organism>